<dbReference type="Proteomes" id="UP000070355">
    <property type="component" value="Unassembled WGS sequence"/>
</dbReference>
<sequence>MNKYMSVLKNVDFIKHFFSINFITLAQSFVSISIIWLIYEETKNPLLIAVFGVLTQLPAIVFGPLISKVLDRFNIGRAMFLFLLLRASIFLIIFLLPFNDKISLSIIGLLIGLNSVIGIPLSAGGDIIIKEVCDDEQLVTANALMIIFFDISYIFGSISVAIMGVLGNNSIAFIIGAVLFFISAIIISTIKSDEIFSNNEDRQEKYTIFSSMKYIVKNSEILLMTINTTLWNMFTWGSFIVLLPIYVEQNLNNDSVAYGILNSLQSVGIILASLIIGLQFISKIKIEKLICLGIIVHCLLLILFYFSTNIIFSVIILIIAGIASAPVLIYKATFFQRKISRKIMGQVLSLILVLGSVLYSLGGIIIAFLIEKLGKEYFSYINLYSLIIIIVISLMSLKKIS</sequence>
<evidence type="ECO:0000313" key="8">
    <source>
        <dbReference type="Proteomes" id="UP000070355"/>
    </source>
</evidence>
<evidence type="ECO:0000256" key="5">
    <source>
        <dbReference type="ARBA" id="ARBA00023136"/>
    </source>
</evidence>
<keyword evidence="3 6" id="KW-0812">Transmembrane</keyword>
<evidence type="ECO:0000313" key="7">
    <source>
        <dbReference type="EMBL" id="KXB58771.1"/>
    </source>
</evidence>
<accession>A0A133ZTL3</accession>
<keyword evidence="4 6" id="KW-1133">Transmembrane helix</keyword>
<dbReference type="PANTHER" id="PTHR23513">
    <property type="entry name" value="INTEGRAL MEMBRANE EFFLUX PROTEIN-RELATED"/>
    <property type="match status" value="1"/>
</dbReference>
<feature type="transmembrane region" description="Helical" evidence="6">
    <location>
        <begin position="104"/>
        <end position="129"/>
    </location>
</feature>
<dbReference type="Gene3D" id="1.20.1250.20">
    <property type="entry name" value="MFS general substrate transporter like domains"/>
    <property type="match status" value="1"/>
</dbReference>
<dbReference type="CDD" id="cd06173">
    <property type="entry name" value="MFS_MefA_like"/>
    <property type="match status" value="1"/>
</dbReference>
<dbReference type="AlphaFoldDB" id="A0A133ZTL3"/>
<dbReference type="SUPFAM" id="SSF103473">
    <property type="entry name" value="MFS general substrate transporter"/>
    <property type="match status" value="1"/>
</dbReference>
<proteinExistence type="predicted"/>
<feature type="transmembrane region" description="Helical" evidence="6">
    <location>
        <begin position="171"/>
        <end position="190"/>
    </location>
</feature>
<feature type="transmembrane region" description="Helical" evidence="6">
    <location>
        <begin position="347"/>
        <end position="371"/>
    </location>
</feature>
<dbReference type="OrthoDB" id="9775268at2"/>
<dbReference type="Pfam" id="PF07690">
    <property type="entry name" value="MFS_1"/>
    <property type="match status" value="1"/>
</dbReference>
<evidence type="ECO:0000256" key="4">
    <source>
        <dbReference type="ARBA" id="ARBA00022989"/>
    </source>
</evidence>
<gene>
    <name evidence="7" type="ORF">HMPREF3186_01346</name>
</gene>
<dbReference type="PATRIC" id="fig|1379.3.peg.1328"/>
<feature type="transmembrane region" description="Helical" evidence="6">
    <location>
        <begin position="221"/>
        <end position="247"/>
    </location>
</feature>
<dbReference type="GO" id="GO:0005886">
    <property type="term" value="C:plasma membrane"/>
    <property type="evidence" value="ECO:0007669"/>
    <property type="project" value="UniProtKB-SubCell"/>
</dbReference>
<evidence type="ECO:0000256" key="3">
    <source>
        <dbReference type="ARBA" id="ARBA00022692"/>
    </source>
</evidence>
<organism evidence="7 8">
    <name type="scientific">Gemella haemolysans</name>
    <dbReference type="NCBI Taxonomy" id="1379"/>
    <lineage>
        <taxon>Bacteria</taxon>
        <taxon>Bacillati</taxon>
        <taxon>Bacillota</taxon>
        <taxon>Bacilli</taxon>
        <taxon>Bacillales</taxon>
        <taxon>Gemellaceae</taxon>
        <taxon>Gemella</taxon>
    </lineage>
</organism>
<reference evidence="8" key="1">
    <citation type="submission" date="2016-01" db="EMBL/GenBank/DDBJ databases">
        <authorList>
            <person name="Mitreva M."/>
            <person name="Pepin K.H."/>
            <person name="Mihindukulasuriya K.A."/>
            <person name="Fulton R."/>
            <person name="Fronick C."/>
            <person name="O'Laughlin M."/>
            <person name="Miner T."/>
            <person name="Herter B."/>
            <person name="Rosa B.A."/>
            <person name="Cordes M."/>
            <person name="Tomlinson C."/>
            <person name="Wollam A."/>
            <person name="Palsikar V.B."/>
            <person name="Mardis E.R."/>
            <person name="Wilson R.K."/>
        </authorList>
    </citation>
    <scope>NUCLEOTIDE SEQUENCE [LARGE SCALE GENOMIC DNA]</scope>
    <source>
        <strain evidence="8">DNF01167</strain>
    </source>
</reference>
<evidence type="ECO:0000256" key="2">
    <source>
        <dbReference type="ARBA" id="ARBA00022475"/>
    </source>
</evidence>
<keyword evidence="2" id="KW-1003">Cell membrane</keyword>
<keyword evidence="5 6" id="KW-0472">Membrane</keyword>
<feature type="transmembrane region" description="Helical" evidence="6">
    <location>
        <begin position="45"/>
        <end position="66"/>
    </location>
</feature>
<evidence type="ECO:0000256" key="1">
    <source>
        <dbReference type="ARBA" id="ARBA00004651"/>
    </source>
</evidence>
<name>A0A133ZTL3_9BACL</name>
<dbReference type="InterPro" id="IPR011701">
    <property type="entry name" value="MFS"/>
</dbReference>
<dbReference type="EMBL" id="LSDC01000088">
    <property type="protein sequence ID" value="KXB58771.1"/>
    <property type="molecule type" value="Genomic_DNA"/>
</dbReference>
<feature type="transmembrane region" description="Helical" evidence="6">
    <location>
        <begin position="78"/>
        <end position="98"/>
    </location>
</feature>
<protein>
    <submittedName>
        <fullName evidence="7">Transporter, major facilitator family protein</fullName>
    </submittedName>
</protein>
<feature type="transmembrane region" description="Helical" evidence="6">
    <location>
        <begin position="259"/>
        <end position="282"/>
    </location>
</feature>
<comment type="subcellular location">
    <subcellularLocation>
        <location evidence="1">Cell membrane</location>
        <topology evidence="1">Multi-pass membrane protein</topology>
    </subcellularLocation>
</comment>
<feature type="transmembrane region" description="Helical" evidence="6">
    <location>
        <begin position="141"/>
        <end position="165"/>
    </location>
</feature>
<comment type="caution">
    <text evidence="7">The sequence shown here is derived from an EMBL/GenBank/DDBJ whole genome shotgun (WGS) entry which is preliminary data.</text>
</comment>
<dbReference type="PANTHER" id="PTHR23513:SF6">
    <property type="entry name" value="MAJOR FACILITATOR SUPERFAMILY ASSOCIATED DOMAIN-CONTAINING PROTEIN"/>
    <property type="match status" value="1"/>
</dbReference>
<dbReference type="InterPro" id="IPR036259">
    <property type="entry name" value="MFS_trans_sf"/>
</dbReference>
<dbReference type="GO" id="GO:0022857">
    <property type="term" value="F:transmembrane transporter activity"/>
    <property type="evidence" value="ECO:0007669"/>
    <property type="project" value="InterPro"/>
</dbReference>
<feature type="transmembrane region" description="Helical" evidence="6">
    <location>
        <begin position="289"/>
        <end position="306"/>
    </location>
</feature>
<dbReference type="STRING" id="1379.HMPREF3186_01346"/>
<evidence type="ECO:0000256" key="6">
    <source>
        <dbReference type="SAM" id="Phobius"/>
    </source>
</evidence>
<feature type="transmembrane region" description="Helical" evidence="6">
    <location>
        <begin position="20"/>
        <end position="39"/>
    </location>
</feature>
<dbReference type="RefSeq" id="WP_060914455.1">
    <property type="nucleotide sequence ID" value="NZ_KQ959974.1"/>
</dbReference>
<feature type="transmembrane region" description="Helical" evidence="6">
    <location>
        <begin position="312"/>
        <end position="335"/>
    </location>
</feature>
<feature type="transmembrane region" description="Helical" evidence="6">
    <location>
        <begin position="377"/>
        <end position="397"/>
    </location>
</feature>